<keyword evidence="3" id="KW-0808">Transferase</keyword>
<keyword evidence="6" id="KW-1185">Reference proteome</keyword>
<dbReference type="PANTHER" id="PTHR43191">
    <property type="entry name" value="RRNA METHYLTRANSFERASE 3"/>
    <property type="match status" value="1"/>
</dbReference>
<evidence type="ECO:0000256" key="3">
    <source>
        <dbReference type="ARBA" id="ARBA00022679"/>
    </source>
</evidence>
<dbReference type="Gene3D" id="3.30.1330.30">
    <property type="match status" value="1"/>
</dbReference>
<dbReference type="EMBL" id="JBHUMM010000032">
    <property type="protein sequence ID" value="MFD2672228.1"/>
    <property type="molecule type" value="Genomic_DNA"/>
</dbReference>
<accession>A0ABW5RB34</accession>
<sequence length="267" mass="29211">MRFESIQSVSNPKVKSWSQLLTKKGRLAQGKYMVEGVHLVEEALRSGQVVEALLVQEGKGLPDELQAEEGTNDVPVCYEVTEAIMQKCSDTVTPQGICAIVHKPKLSFSQLLSHPNPFAIVVDRLQDPGNLGTIIRSADAAGASYVLIGQGSVDVYSPKAIRSTMGSLFHLPVVEVDLQEVIPAATHRGIEVYSTSLDGESHCYEYDYTRPTWLVIGNEAQGVSDEVHALVSRQVWIPMQGQAESLNAAMAATILLFEAMRQRSFNK</sequence>
<comment type="similarity">
    <text evidence="1">Belongs to the class IV-like SAM-binding methyltransferase superfamily. RNA methyltransferase TrmH family.</text>
</comment>
<evidence type="ECO:0000313" key="6">
    <source>
        <dbReference type="Proteomes" id="UP001597497"/>
    </source>
</evidence>
<feature type="domain" description="RNA 2-O ribose methyltransferase substrate binding" evidence="4">
    <location>
        <begin position="33"/>
        <end position="107"/>
    </location>
</feature>
<dbReference type="SMART" id="SM00967">
    <property type="entry name" value="SpoU_sub_bind"/>
    <property type="match status" value="1"/>
</dbReference>
<dbReference type="InterPro" id="IPR053888">
    <property type="entry name" value="MRM3-like_sub_bind"/>
</dbReference>
<comment type="caution">
    <text evidence="5">The sequence shown here is derived from an EMBL/GenBank/DDBJ whole genome shotgun (WGS) entry which is preliminary data.</text>
</comment>
<dbReference type="SUPFAM" id="SSF75217">
    <property type="entry name" value="alpha/beta knot"/>
    <property type="match status" value="1"/>
</dbReference>
<evidence type="ECO:0000256" key="2">
    <source>
        <dbReference type="ARBA" id="ARBA00022603"/>
    </source>
</evidence>
<evidence type="ECO:0000259" key="4">
    <source>
        <dbReference type="SMART" id="SM00967"/>
    </source>
</evidence>
<dbReference type="InterPro" id="IPR029064">
    <property type="entry name" value="Ribosomal_eL30-like_sf"/>
</dbReference>
<evidence type="ECO:0000256" key="1">
    <source>
        <dbReference type="ARBA" id="ARBA00007228"/>
    </source>
</evidence>
<proteinExistence type="inferred from homology"/>
<dbReference type="Pfam" id="PF00588">
    <property type="entry name" value="SpoU_methylase"/>
    <property type="match status" value="1"/>
</dbReference>
<dbReference type="GO" id="GO:0008168">
    <property type="term" value="F:methyltransferase activity"/>
    <property type="evidence" value="ECO:0007669"/>
    <property type="project" value="UniProtKB-KW"/>
</dbReference>
<dbReference type="InterPro" id="IPR029026">
    <property type="entry name" value="tRNA_m1G_MTases_N"/>
</dbReference>
<dbReference type="Gene3D" id="3.40.1280.10">
    <property type="match status" value="1"/>
</dbReference>
<dbReference type="GO" id="GO:0032259">
    <property type="term" value="P:methylation"/>
    <property type="evidence" value="ECO:0007669"/>
    <property type="project" value="UniProtKB-KW"/>
</dbReference>
<dbReference type="InterPro" id="IPR029028">
    <property type="entry name" value="Alpha/beta_knot_MTases"/>
</dbReference>
<reference evidence="6" key="1">
    <citation type="journal article" date="2019" name="Int. J. Syst. Evol. Microbiol.">
        <title>The Global Catalogue of Microorganisms (GCM) 10K type strain sequencing project: providing services to taxonomists for standard genome sequencing and annotation.</title>
        <authorList>
            <consortium name="The Broad Institute Genomics Platform"/>
            <consortium name="The Broad Institute Genome Sequencing Center for Infectious Disease"/>
            <person name="Wu L."/>
            <person name="Ma J."/>
        </authorList>
    </citation>
    <scope>NUCLEOTIDE SEQUENCE [LARGE SCALE GENOMIC DNA]</scope>
    <source>
        <strain evidence="6">KCTC 33676</strain>
    </source>
</reference>
<dbReference type="PANTHER" id="PTHR43191:SF2">
    <property type="entry name" value="RRNA METHYLTRANSFERASE 3, MITOCHONDRIAL"/>
    <property type="match status" value="1"/>
</dbReference>
<protein>
    <submittedName>
        <fullName evidence="5">TrmH family RNA methyltransferase</fullName>
    </submittedName>
</protein>
<name>A0ABW5RB34_9BACL</name>
<dbReference type="CDD" id="cd18095">
    <property type="entry name" value="SpoU-like_rRNA-MTase"/>
    <property type="match status" value="1"/>
</dbReference>
<dbReference type="RefSeq" id="WP_379929762.1">
    <property type="nucleotide sequence ID" value="NZ_JBHUMM010000032.1"/>
</dbReference>
<dbReference type="SUPFAM" id="SSF55315">
    <property type="entry name" value="L30e-like"/>
    <property type="match status" value="1"/>
</dbReference>
<dbReference type="InterPro" id="IPR001537">
    <property type="entry name" value="SpoU_MeTrfase"/>
</dbReference>
<dbReference type="InterPro" id="IPR051259">
    <property type="entry name" value="rRNA_Methyltransferase"/>
</dbReference>
<gene>
    <name evidence="5" type="ORF">ACFSUC_11595</name>
</gene>
<keyword evidence="2 5" id="KW-0489">Methyltransferase</keyword>
<dbReference type="InterPro" id="IPR013123">
    <property type="entry name" value="SpoU_subst-bd"/>
</dbReference>
<dbReference type="Pfam" id="PF22435">
    <property type="entry name" value="MRM3-like_sub_bind"/>
    <property type="match status" value="1"/>
</dbReference>
<evidence type="ECO:0000313" key="5">
    <source>
        <dbReference type="EMBL" id="MFD2672228.1"/>
    </source>
</evidence>
<dbReference type="Proteomes" id="UP001597497">
    <property type="component" value="Unassembled WGS sequence"/>
</dbReference>
<organism evidence="5 6">
    <name type="scientific">Marinicrinis sediminis</name>
    <dbReference type="NCBI Taxonomy" id="1652465"/>
    <lineage>
        <taxon>Bacteria</taxon>
        <taxon>Bacillati</taxon>
        <taxon>Bacillota</taxon>
        <taxon>Bacilli</taxon>
        <taxon>Bacillales</taxon>
        <taxon>Paenibacillaceae</taxon>
    </lineage>
</organism>